<name>A0ABU3SXA0_9ALTE</name>
<gene>
    <name evidence="2" type="ORF">RS130_12320</name>
</gene>
<dbReference type="RefSeq" id="WP_316026190.1">
    <property type="nucleotide sequence ID" value="NZ_JAWDIO010000002.1"/>
</dbReference>
<dbReference type="EMBL" id="JAWDIO010000002">
    <property type="protein sequence ID" value="MDU0354602.1"/>
    <property type="molecule type" value="Genomic_DNA"/>
</dbReference>
<organism evidence="2 3">
    <name type="scientific">Paraglaciecola aquimarina</name>
    <dbReference type="NCBI Taxonomy" id="1235557"/>
    <lineage>
        <taxon>Bacteria</taxon>
        <taxon>Pseudomonadati</taxon>
        <taxon>Pseudomonadota</taxon>
        <taxon>Gammaproteobacteria</taxon>
        <taxon>Alteromonadales</taxon>
        <taxon>Alteromonadaceae</taxon>
        <taxon>Paraglaciecola</taxon>
    </lineage>
</organism>
<reference evidence="2 3" key="1">
    <citation type="submission" date="2023-10" db="EMBL/GenBank/DDBJ databases">
        <title>Glaciecola aquimarina strain GGW-M5 nov., isolated from a coastal seawater.</title>
        <authorList>
            <person name="Bayburt H."/>
            <person name="Kim J.M."/>
            <person name="Choi B.J."/>
            <person name="Jeon C.O."/>
        </authorList>
    </citation>
    <scope>NUCLEOTIDE SEQUENCE [LARGE SCALE GENOMIC DNA]</scope>
    <source>
        <strain evidence="2 3">KCTC 32108</strain>
    </source>
</reference>
<evidence type="ECO:0000256" key="1">
    <source>
        <dbReference type="SAM" id="MobiDB-lite"/>
    </source>
</evidence>
<feature type="compositionally biased region" description="Polar residues" evidence="1">
    <location>
        <begin position="1"/>
        <end position="11"/>
    </location>
</feature>
<evidence type="ECO:0000313" key="3">
    <source>
        <dbReference type="Proteomes" id="UP001247805"/>
    </source>
</evidence>
<proteinExistence type="predicted"/>
<feature type="compositionally biased region" description="Basic and acidic residues" evidence="1">
    <location>
        <begin position="18"/>
        <end position="36"/>
    </location>
</feature>
<sequence length="102" mass="11259">MSIESLSSSNLRALDTARTSRDKPREVKAVADKNDSQHTNQVTVIRAGNADSIEKAETFSQHNQSINNNSLSGKEAIAAYQSIEKEQERQNIQLLLGVDTFV</sequence>
<protein>
    <submittedName>
        <fullName evidence="2">Uncharacterized protein</fullName>
    </submittedName>
</protein>
<comment type="caution">
    <text evidence="2">The sequence shown here is derived from an EMBL/GenBank/DDBJ whole genome shotgun (WGS) entry which is preliminary data.</text>
</comment>
<feature type="region of interest" description="Disordered" evidence="1">
    <location>
        <begin position="1"/>
        <end position="38"/>
    </location>
</feature>
<evidence type="ECO:0000313" key="2">
    <source>
        <dbReference type="EMBL" id="MDU0354602.1"/>
    </source>
</evidence>
<dbReference type="Proteomes" id="UP001247805">
    <property type="component" value="Unassembled WGS sequence"/>
</dbReference>
<accession>A0ABU3SXA0</accession>
<keyword evidence="3" id="KW-1185">Reference proteome</keyword>